<feature type="domain" description="Dynein regulatory complex subunit 7 MORN" evidence="14">
    <location>
        <begin position="413"/>
        <end position="563"/>
    </location>
</feature>
<dbReference type="GO" id="GO:0048870">
    <property type="term" value="P:cell motility"/>
    <property type="evidence" value="ECO:0000318"/>
    <property type="project" value="GO_Central"/>
</dbReference>
<dbReference type="FunCoup" id="A0EB41">
    <property type="interactions" value="2"/>
</dbReference>
<dbReference type="InterPro" id="IPR033551">
    <property type="entry name" value="DRC7/lobo"/>
</dbReference>
<evidence type="ECO:0000256" key="11">
    <source>
        <dbReference type="ARBA" id="ARBA00031627"/>
    </source>
</evidence>
<evidence type="ECO:0000256" key="2">
    <source>
        <dbReference type="ARBA" id="ARBA00010738"/>
    </source>
</evidence>
<dbReference type="OMA" id="AYVVCGE"/>
<dbReference type="InterPro" id="IPR056291">
    <property type="entry name" value="MORN_DRC7"/>
</dbReference>
<dbReference type="STRING" id="5888.A0EB41"/>
<dbReference type="SUPFAM" id="SSF54001">
    <property type="entry name" value="Cysteine proteinases"/>
    <property type="match status" value="1"/>
</dbReference>
<evidence type="ECO:0000256" key="12">
    <source>
        <dbReference type="ARBA" id="ARBA00031733"/>
    </source>
</evidence>
<keyword evidence="16" id="KW-1185">Reference proteome</keyword>
<evidence type="ECO:0000256" key="1">
    <source>
        <dbReference type="ARBA" id="ARBA00004611"/>
    </source>
</evidence>
<proteinExistence type="inferred from homology"/>
<evidence type="ECO:0000256" key="8">
    <source>
        <dbReference type="ARBA" id="ARBA00023069"/>
    </source>
</evidence>
<keyword evidence="9" id="KW-0963">Cytoplasm</keyword>
<evidence type="ECO:0000313" key="15">
    <source>
        <dbReference type="EMBL" id="CAK92508.1"/>
    </source>
</evidence>
<keyword evidence="4" id="KW-0221">Differentiation</keyword>
<dbReference type="Proteomes" id="UP000000600">
    <property type="component" value="Unassembled WGS sequence"/>
</dbReference>
<evidence type="ECO:0000313" key="16">
    <source>
        <dbReference type="Proteomes" id="UP000000600"/>
    </source>
</evidence>
<evidence type="ECO:0000256" key="6">
    <source>
        <dbReference type="ARBA" id="ARBA00022871"/>
    </source>
</evidence>
<keyword evidence="10" id="KW-0966">Cell projection</keyword>
<dbReference type="InterPro" id="IPR038765">
    <property type="entry name" value="Papain-like_cys_pep_sf"/>
</dbReference>
<evidence type="ECO:0000256" key="5">
    <source>
        <dbReference type="ARBA" id="ARBA00022846"/>
    </source>
</evidence>
<dbReference type="PANTHER" id="PTHR35249">
    <property type="entry name" value="DYNEIN REGULATORY COMPLEX SUBUNIT 7"/>
    <property type="match status" value="1"/>
</dbReference>
<keyword evidence="7" id="KW-0175">Coiled coil</keyword>
<dbReference type="GO" id="GO:0031514">
    <property type="term" value="C:motile cilium"/>
    <property type="evidence" value="ECO:0000318"/>
    <property type="project" value="GO_Central"/>
</dbReference>
<keyword evidence="6" id="KW-0744">Spermatogenesis</keyword>
<dbReference type="GO" id="GO:0030154">
    <property type="term" value="P:cell differentiation"/>
    <property type="evidence" value="ECO:0007669"/>
    <property type="project" value="UniProtKB-KW"/>
</dbReference>
<evidence type="ECO:0000259" key="14">
    <source>
        <dbReference type="Pfam" id="PF24667"/>
    </source>
</evidence>
<reference evidence="15 16" key="1">
    <citation type="journal article" date="2006" name="Nature">
        <title>Global trends of whole-genome duplications revealed by the ciliate Paramecium tetraurelia.</title>
        <authorList>
            <consortium name="Genoscope"/>
            <person name="Aury J.-M."/>
            <person name="Jaillon O."/>
            <person name="Duret L."/>
            <person name="Noel B."/>
            <person name="Jubin C."/>
            <person name="Porcel B.M."/>
            <person name="Segurens B."/>
            <person name="Daubin V."/>
            <person name="Anthouard V."/>
            <person name="Aiach N."/>
            <person name="Arnaiz O."/>
            <person name="Billaut A."/>
            <person name="Beisson J."/>
            <person name="Blanc I."/>
            <person name="Bouhouche K."/>
            <person name="Camara F."/>
            <person name="Duharcourt S."/>
            <person name="Guigo R."/>
            <person name="Gogendeau D."/>
            <person name="Katinka M."/>
            <person name="Keller A.-M."/>
            <person name="Kissmehl R."/>
            <person name="Klotz C."/>
            <person name="Koll F."/>
            <person name="Le Moue A."/>
            <person name="Lepere C."/>
            <person name="Malinsky S."/>
            <person name="Nowacki M."/>
            <person name="Nowak J.K."/>
            <person name="Plattner H."/>
            <person name="Poulain J."/>
            <person name="Ruiz F."/>
            <person name="Serrano V."/>
            <person name="Zagulski M."/>
            <person name="Dessen P."/>
            <person name="Betermier M."/>
            <person name="Weissenbach J."/>
            <person name="Scarpelli C."/>
            <person name="Schachter V."/>
            <person name="Sperling L."/>
            <person name="Meyer E."/>
            <person name="Cohen J."/>
            <person name="Wincker P."/>
        </authorList>
    </citation>
    <scope>NUCLEOTIDE SEQUENCE [LARGE SCALE GENOMIC DNA]</scope>
    <source>
        <strain evidence="15 16">Stock d4-2</strain>
    </source>
</reference>
<dbReference type="RefSeq" id="XP_001459905.1">
    <property type="nucleotide sequence ID" value="XM_001459868.1"/>
</dbReference>
<protein>
    <recommendedName>
        <fullName evidence="3">Dynein regulatory complex subunit 7</fullName>
    </recommendedName>
    <alternativeName>
        <fullName evidence="11">Coiled-coil domain-containing protein 135</fullName>
    </alternativeName>
    <alternativeName>
        <fullName evidence="12">Coiled-coil domain-containing protein lobo homolog</fullName>
    </alternativeName>
</protein>
<organism evidence="15 16">
    <name type="scientific">Paramecium tetraurelia</name>
    <dbReference type="NCBI Taxonomy" id="5888"/>
    <lineage>
        <taxon>Eukaryota</taxon>
        <taxon>Sar</taxon>
        <taxon>Alveolata</taxon>
        <taxon>Ciliophora</taxon>
        <taxon>Intramacronucleata</taxon>
        <taxon>Oligohymenophorea</taxon>
        <taxon>Peniculida</taxon>
        <taxon>Parameciidae</taxon>
        <taxon>Paramecium</taxon>
    </lineage>
</organism>
<dbReference type="Pfam" id="PF24667">
    <property type="entry name" value="MORN_DRC7"/>
    <property type="match status" value="1"/>
</dbReference>
<comment type="subcellular location">
    <subcellularLocation>
        <location evidence="1">Cytoplasm</location>
        <location evidence="1">Cytoskeleton</location>
        <location evidence="1">Flagellum axoneme</location>
    </subcellularLocation>
</comment>
<dbReference type="InterPro" id="IPR056290">
    <property type="entry name" value="CEPT76/DRC7_peptidase-like_dom"/>
</dbReference>
<dbReference type="PANTHER" id="PTHR35249:SF2">
    <property type="entry name" value="DYNEIN REGULATORY COMPLEX SUBUNIT 7"/>
    <property type="match status" value="1"/>
</dbReference>
<dbReference type="OrthoDB" id="10262874at2759"/>
<dbReference type="Pfam" id="PF24656">
    <property type="entry name" value="CEPT76_peptidase"/>
    <property type="match status" value="1"/>
</dbReference>
<gene>
    <name evidence="15" type="ORF">GSPATT00025242001</name>
</gene>
<evidence type="ECO:0000259" key="13">
    <source>
        <dbReference type="Pfam" id="PF24656"/>
    </source>
</evidence>
<evidence type="ECO:0000256" key="7">
    <source>
        <dbReference type="ARBA" id="ARBA00023054"/>
    </source>
</evidence>
<dbReference type="InParanoid" id="A0EB41"/>
<dbReference type="KEGG" id="ptm:GSPATT00025242001"/>
<dbReference type="AlphaFoldDB" id="A0EB41"/>
<feature type="domain" description="CEP76/DRC7 peptidase-like" evidence="13">
    <location>
        <begin position="275"/>
        <end position="341"/>
    </location>
</feature>
<evidence type="ECO:0000256" key="3">
    <source>
        <dbReference type="ARBA" id="ARBA00021303"/>
    </source>
</evidence>
<dbReference type="eggNOG" id="ENOG502QRNZ">
    <property type="taxonomic scope" value="Eukaryota"/>
</dbReference>
<keyword evidence="8" id="KW-0969">Cilium</keyword>
<evidence type="ECO:0000256" key="4">
    <source>
        <dbReference type="ARBA" id="ARBA00022782"/>
    </source>
</evidence>
<dbReference type="HOGENOM" id="CLU_529528_0_0_1"/>
<evidence type="ECO:0000256" key="9">
    <source>
        <dbReference type="ARBA" id="ARBA00023212"/>
    </source>
</evidence>
<accession>A0EB41</accession>
<dbReference type="GeneID" id="5045690"/>
<keyword evidence="5" id="KW-0282">Flagellum</keyword>
<dbReference type="GO" id="GO:0007283">
    <property type="term" value="P:spermatogenesis"/>
    <property type="evidence" value="ECO:0007669"/>
    <property type="project" value="UniProtKB-KW"/>
</dbReference>
<comment type="similarity">
    <text evidence="2">Belongs to the DRC7 family.</text>
</comment>
<keyword evidence="9" id="KW-0206">Cytoskeleton</keyword>
<evidence type="ECO:0000256" key="10">
    <source>
        <dbReference type="ARBA" id="ARBA00023273"/>
    </source>
</evidence>
<name>A0EB41_PARTE</name>
<sequence length="567" mass="67750">MSNNPVSDVEIQKQAQQQQNNILAILKSGNATVVNEKLQRCRDFKEGKDIPVPFCYKENSPKEELVLEHVQQFQKQFQLHYDERRNLFLYPKNECDLYKFICTTLRPQKIGYLELYNYEQCARYMSFFIAYEQLDPPDQFPKVIPSPTNVARWQKGDCFDLSMLLCSVLIGVGYDAYCVYGTAPRSITSKNESDLDYIFINNGIKEDDEDRDKDNDELKDNEFAILPKEEIVSKYDTKIQKQKEEFEKEQKRIALTIDDDEPIKWERLLCRQRIHCWILLKAGKRGVERNLFIEPSTGRIYQINESPFLTVDAVFNNKNFWINMKLESKVADLNFDEMDTSMNWEYVMLDTMVEQSQQDDEDYNYASRSLIITIIRYCLNLRHATSLATQDVHRQRVFSQGNTFWESLLSSIRNVKIDSYAPYSQEKDGLVQRFTIYQDYKRLKIHEIRYFYKHRSDKLVLKRRFPYEFKTIEEYEPGNKPQRKTITTIDRQLRIILYYPTRNHDGLIKRIEKIGEKTIEEYENRDDRVIYRSVRFDAKDKKFEQRDLIHNDRYMGISQNYQNDLKI</sequence>
<dbReference type="EMBL" id="CT868668">
    <property type="protein sequence ID" value="CAK92508.1"/>
    <property type="molecule type" value="Genomic_DNA"/>
</dbReference>